<keyword evidence="4 9" id="KW-0132">Cell division</keyword>
<comment type="subcellular location">
    <subcellularLocation>
        <location evidence="9">Cell inner membrane</location>
        <topology evidence="9">Single-pass type II membrane protein</topology>
    </subcellularLocation>
    <subcellularLocation>
        <location evidence="1">Membrane</location>
    </subcellularLocation>
    <text evidence="9">Localizes to the division septum.</text>
</comment>
<dbReference type="AlphaFoldDB" id="A0A1D8KAB7"/>
<evidence type="ECO:0000313" key="11">
    <source>
        <dbReference type="EMBL" id="AOV17913.1"/>
    </source>
</evidence>
<dbReference type="InterPro" id="IPR045335">
    <property type="entry name" value="FtsQ_C_sf"/>
</dbReference>
<evidence type="ECO:0000256" key="4">
    <source>
        <dbReference type="ARBA" id="ARBA00022618"/>
    </source>
</evidence>
<dbReference type="Gene3D" id="3.10.20.310">
    <property type="entry name" value="membrane protein fhac"/>
    <property type="match status" value="1"/>
</dbReference>
<dbReference type="PANTHER" id="PTHR35851">
    <property type="entry name" value="CELL DIVISION PROTEIN FTSQ"/>
    <property type="match status" value="1"/>
</dbReference>
<keyword evidence="5 9" id="KW-0812">Transmembrane</keyword>
<keyword evidence="12" id="KW-1185">Reference proteome</keyword>
<keyword evidence="3 9" id="KW-0997">Cell inner membrane</keyword>
<name>A0A1D8KAB7_9GAMM</name>
<dbReference type="InterPro" id="IPR034746">
    <property type="entry name" value="POTRA"/>
</dbReference>
<evidence type="ECO:0000256" key="3">
    <source>
        <dbReference type="ARBA" id="ARBA00022519"/>
    </source>
</evidence>
<dbReference type="EMBL" id="CP017448">
    <property type="protein sequence ID" value="AOV17913.1"/>
    <property type="molecule type" value="Genomic_DNA"/>
</dbReference>
<dbReference type="HAMAP" id="MF_00911">
    <property type="entry name" value="FtsQ_subfam"/>
    <property type="match status" value="1"/>
</dbReference>
<evidence type="ECO:0000259" key="10">
    <source>
        <dbReference type="PROSITE" id="PS51779"/>
    </source>
</evidence>
<evidence type="ECO:0000256" key="7">
    <source>
        <dbReference type="ARBA" id="ARBA00023136"/>
    </source>
</evidence>
<sequence length="261" mass="29099">MTTRRRSPAGSRTPRWPGLRRWISRVSVLVVAVLLLTAGWRLWGWVLSPSVLPIRVVKVEGSGRLISRQAVRQIVTTHLNAGFFGLDLKVIADALKQIPWVYRANVQRRWPDALIIHLQPQRAVAYWGKTGLLNAQGDVFSPPPATFPKGLPALDGPQGKEHELMQRYLEAKSLFAADGLQVTAVSEDARRAYRLWFANGIELVVGRDWDTGRMARMAAVYARVLAPKATQIARIDLRYPNGFAVAWKHSKTNGAAVPAKE</sequence>
<evidence type="ECO:0000313" key="12">
    <source>
        <dbReference type="Proteomes" id="UP000095342"/>
    </source>
</evidence>
<dbReference type="GO" id="GO:0043093">
    <property type="term" value="P:FtsZ-dependent cytokinesis"/>
    <property type="evidence" value="ECO:0007669"/>
    <property type="project" value="UniProtKB-UniRule"/>
</dbReference>
<dbReference type="Gene3D" id="3.40.50.11690">
    <property type="entry name" value="Cell division protein FtsQ/DivIB"/>
    <property type="match status" value="1"/>
</dbReference>
<proteinExistence type="inferred from homology"/>
<dbReference type="PROSITE" id="PS51779">
    <property type="entry name" value="POTRA"/>
    <property type="match status" value="1"/>
</dbReference>
<feature type="domain" description="POTRA" evidence="10">
    <location>
        <begin position="52"/>
        <end position="121"/>
    </location>
</feature>
<dbReference type="InterPro" id="IPR026579">
    <property type="entry name" value="FtsQ"/>
</dbReference>
<dbReference type="KEGG" id="aaeo:BJI67_13350"/>
<dbReference type="InterPro" id="IPR013685">
    <property type="entry name" value="POTRA_FtsQ_type"/>
</dbReference>
<gene>
    <name evidence="9" type="primary">ftsQ</name>
    <name evidence="11" type="ORF">BJI67_13350</name>
</gene>
<accession>A0A1D8KAB7</accession>
<comment type="similarity">
    <text evidence="9">Belongs to the FtsQ/DivIB family. FtsQ subfamily.</text>
</comment>
<evidence type="ECO:0000256" key="8">
    <source>
        <dbReference type="ARBA" id="ARBA00023306"/>
    </source>
</evidence>
<dbReference type="GO" id="GO:0032153">
    <property type="term" value="C:cell division site"/>
    <property type="evidence" value="ECO:0007669"/>
    <property type="project" value="UniProtKB-UniRule"/>
</dbReference>
<dbReference type="Pfam" id="PF08478">
    <property type="entry name" value="POTRA_1"/>
    <property type="match status" value="1"/>
</dbReference>
<evidence type="ECO:0000256" key="5">
    <source>
        <dbReference type="ARBA" id="ARBA00022692"/>
    </source>
</evidence>
<evidence type="ECO:0000256" key="9">
    <source>
        <dbReference type="HAMAP-Rule" id="MF_00911"/>
    </source>
</evidence>
<reference evidence="11 12" key="1">
    <citation type="submission" date="2016-09" db="EMBL/GenBank/DDBJ databases">
        <title>Acidihalobacter prosperus V6 (DSM14174).</title>
        <authorList>
            <person name="Khaleque H.N."/>
            <person name="Ramsay J.P."/>
            <person name="Murphy R.J.T."/>
            <person name="Kaksonen A.H."/>
            <person name="Boxall N.J."/>
            <person name="Watkin E.L.J."/>
        </authorList>
    </citation>
    <scope>NUCLEOTIDE SEQUENCE [LARGE SCALE GENOMIC DNA]</scope>
    <source>
        <strain evidence="11 12">V6</strain>
    </source>
</reference>
<dbReference type="Proteomes" id="UP000095342">
    <property type="component" value="Chromosome"/>
</dbReference>
<evidence type="ECO:0000256" key="6">
    <source>
        <dbReference type="ARBA" id="ARBA00022989"/>
    </source>
</evidence>
<comment type="function">
    <text evidence="9">Essential cell division protein. May link together the upstream cell division proteins, which are predominantly cytoplasmic, with the downstream cell division proteins, which are predominantly periplasmic. May control correct divisome assembly.</text>
</comment>
<keyword evidence="7 9" id="KW-0472">Membrane</keyword>
<dbReference type="Pfam" id="PF03799">
    <property type="entry name" value="FtsQ_DivIB_C"/>
    <property type="match status" value="1"/>
</dbReference>
<keyword evidence="2 9" id="KW-1003">Cell membrane</keyword>
<dbReference type="GO" id="GO:0090529">
    <property type="term" value="P:cell septum assembly"/>
    <property type="evidence" value="ECO:0007669"/>
    <property type="project" value="InterPro"/>
</dbReference>
<evidence type="ECO:0000256" key="1">
    <source>
        <dbReference type="ARBA" id="ARBA00004370"/>
    </source>
</evidence>
<evidence type="ECO:0000256" key="2">
    <source>
        <dbReference type="ARBA" id="ARBA00022475"/>
    </source>
</evidence>
<dbReference type="PANTHER" id="PTHR35851:SF1">
    <property type="entry name" value="CELL DIVISION PROTEIN FTSQ"/>
    <property type="match status" value="1"/>
</dbReference>
<organism evidence="11 12">
    <name type="scientific">Acidihalobacter aeolianus</name>
    <dbReference type="NCBI Taxonomy" id="2792603"/>
    <lineage>
        <taxon>Bacteria</taxon>
        <taxon>Pseudomonadati</taxon>
        <taxon>Pseudomonadota</taxon>
        <taxon>Gammaproteobacteria</taxon>
        <taxon>Chromatiales</taxon>
        <taxon>Ectothiorhodospiraceae</taxon>
        <taxon>Acidihalobacter</taxon>
    </lineage>
</organism>
<keyword evidence="8 9" id="KW-0131">Cell cycle</keyword>
<protein>
    <recommendedName>
        <fullName evidence="9">Cell division protein FtsQ</fullName>
    </recommendedName>
</protein>
<dbReference type="InterPro" id="IPR005548">
    <property type="entry name" value="Cell_div_FtsQ/DivIB_C"/>
</dbReference>
<keyword evidence="6 9" id="KW-1133">Transmembrane helix</keyword>
<comment type="subunit">
    <text evidence="9">Part of a complex composed of FtsB, FtsL and FtsQ.</text>
</comment>
<dbReference type="GO" id="GO:0005886">
    <property type="term" value="C:plasma membrane"/>
    <property type="evidence" value="ECO:0007669"/>
    <property type="project" value="UniProtKB-SubCell"/>
</dbReference>